<feature type="non-terminal residue" evidence="1">
    <location>
        <position position="1"/>
    </location>
</feature>
<proteinExistence type="predicted"/>
<protein>
    <submittedName>
        <fullName evidence="1">Uncharacterized protein</fullName>
    </submittedName>
</protein>
<name>A0A1A8BA97_NOTKA</name>
<reference evidence="1" key="2">
    <citation type="submission" date="2016-06" db="EMBL/GenBank/DDBJ databases">
        <title>The genome of a short-lived fish provides insights into sex chromosome evolution and the genetic control of aging.</title>
        <authorList>
            <person name="Reichwald K."/>
            <person name="Felder M."/>
            <person name="Petzold A."/>
            <person name="Koch P."/>
            <person name="Groth M."/>
            <person name="Platzer M."/>
        </authorList>
    </citation>
    <scope>NUCLEOTIDE SEQUENCE</scope>
    <source>
        <tissue evidence="1">Brain</tissue>
    </source>
</reference>
<accession>A0A1A8BA97</accession>
<reference evidence="1" key="1">
    <citation type="submission" date="2016-05" db="EMBL/GenBank/DDBJ databases">
        <authorList>
            <person name="Lavstsen T."/>
            <person name="Jespersen J.S."/>
        </authorList>
    </citation>
    <scope>NUCLEOTIDE SEQUENCE</scope>
    <source>
        <tissue evidence="1">Brain</tissue>
    </source>
</reference>
<organism evidence="1">
    <name type="scientific">Nothobranchius kadleci</name>
    <name type="common">African annual killifish</name>
    <dbReference type="NCBI Taxonomy" id="1051664"/>
    <lineage>
        <taxon>Eukaryota</taxon>
        <taxon>Metazoa</taxon>
        <taxon>Chordata</taxon>
        <taxon>Craniata</taxon>
        <taxon>Vertebrata</taxon>
        <taxon>Euteleostomi</taxon>
        <taxon>Actinopterygii</taxon>
        <taxon>Neopterygii</taxon>
        <taxon>Teleostei</taxon>
        <taxon>Neoteleostei</taxon>
        <taxon>Acanthomorphata</taxon>
        <taxon>Ovalentaria</taxon>
        <taxon>Atherinomorphae</taxon>
        <taxon>Cyprinodontiformes</taxon>
        <taxon>Nothobranchiidae</taxon>
        <taxon>Nothobranchius</taxon>
    </lineage>
</organism>
<sequence>QVADVMVSSRLLQTSCLQRSQSVGESSQRPSSLTQPSQMTFGTENPYFLTLHSLVFIQLKKALSHSGFDRV</sequence>
<dbReference type="EMBL" id="HADZ01000531">
    <property type="protein sequence ID" value="SBP64472.1"/>
    <property type="molecule type" value="Transcribed_RNA"/>
</dbReference>
<gene>
    <name evidence="1" type="primary">Nfu_g_1_016206</name>
</gene>
<feature type="non-terminal residue" evidence="1">
    <location>
        <position position="71"/>
    </location>
</feature>
<dbReference type="AlphaFoldDB" id="A0A1A8BA97"/>
<evidence type="ECO:0000313" key="1">
    <source>
        <dbReference type="EMBL" id="SBP64472.1"/>
    </source>
</evidence>